<protein>
    <submittedName>
        <fullName evidence="3">LPS ABC transporter substrate-binding protein LptA</fullName>
    </submittedName>
</protein>
<keyword evidence="1" id="KW-0732">Signal</keyword>
<dbReference type="GO" id="GO:0017089">
    <property type="term" value="F:glycolipid transfer activity"/>
    <property type="evidence" value="ECO:0007669"/>
    <property type="project" value="TreeGrafter"/>
</dbReference>
<evidence type="ECO:0000256" key="1">
    <source>
        <dbReference type="ARBA" id="ARBA00022729"/>
    </source>
</evidence>
<dbReference type="KEGG" id="orm:HTY61_14375"/>
<evidence type="ECO:0000313" key="4">
    <source>
        <dbReference type="Proteomes" id="UP000509367"/>
    </source>
</evidence>
<evidence type="ECO:0000313" key="3">
    <source>
        <dbReference type="EMBL" id="QKV19553.1"/>
    </source>
</evidence>
<dbReference type="Gene3D" id="2.60.450.10">
    <property type="entry name" value="Lipopolysaccharide (LPS) transport protein A like domain"/>
    <property type="match status" value="1"/>
</dbReference>
<dbReference type="Pfam" id="PF03968">
    <property type="entry name" value="LptD_N"/>
    <property type="match status" value="1"/>
</dbReference>
<accession>A0A6N1VG91</accession>
<dbReference type="PANTHER" id="PTHR36504">
    <property type="entry name" value="LIPOPOLYSACCHARIDE EXPORT SYSTEM PROTEIN LPTA"/>
    <property type="match status" value="1"/>
</dbReference>
<dbReference type="GO" id="GO:0015920">
    <property type="term" value="P:lipopolysaccharide transport"/>
    <property type="evidence" value="ECO:0007669"/>
    <property type="project" value="TreeGrafter"/>
</dbReference>
<dbReference type="EMBL" id="CP054836">
    <property type="protein sequence ID" value="QKV19553.1"/>
    <property type="molecule type" value="Genomic_DNA"/>
</dbReference>
<dbReference type="PANTHER" id="PTHR36504:SF1">
    <property type="entry name" value="LIPOPOLYSACCHARIDE EXPORT SYSTEM PROTEIN LPTA"/>
    <property type="match status" value="1"/>
</dbReference>
<name>A0A6N1VG91_9HYPH</name>
<feature type="domain" description="Organic solvent tolerance-like N-terminal" evidence="2">
    <location>
        <begin position="49"/>
        <end position="165"/>
    </location>
</feature>
<organism evidence="3 4">
    <name type="scientific">Oricola thermophila</name>
    <dbReference type="NCBI Taxonomy" id="2742145"/>
    <lineage>
        <taxon>Bacteria</taxon>
        <taxon>Pseudomonadati</taxon>
        <taxon>Pseudomonadota</taxon>
        <taxon>Alphaproteobacteria</taxon>
        <taxon>Hyphomicrobiales</taxon>
        <taxon>Ahrensiaceae</taxon>
        <taxon>Oricola</taxon>
    </lineage>
</organism>
<dbReference type="AlphaFoldDB" id="A0A6N1VG91"/>
<gene>
    <name evidence="3" type="ORF">HTY61_14375</name>
</gene>
<dbReference type="Proteomes" id="UP000509367">
    <property type="component" value="Chromosome"/>
</dbReference>
<sequence length="191" mass="19776">MLKSPITAIWKAVRLVGIVAMLAAITVPIAQAQTSRTTGLQISGDRPVQIEGDKLEVLEDKGIAVFTGNVRVAQDATVLRTGKLVIHYAGNAGGGGSITSDASRIERLEATGGVNIRSETQVATGDTGVFDMETQVLVLTGDKVTLSEGGNVATGCKLTVAMQSGRATLQGCGSSGSRPTILLQPRSLQDE</sequence>
<keyword evidence="4" id="KW-1185">Reference proteome</keyword>
<reference evidence="3 4" key="1">
    <citation type="submission" date="2020-06" db="EMBL/GenBank/DDBJ databases">
        <title>Oricola thermophila sp. nov. isolated from a tidal sediments.</title>
        <authorList>
            <person name="Kwon K.K."/>
            <person name="Yang S.-H."/>
            <person name="Park M.-J."/>
        </authorList>
    </citation>
    <scope>NUCLEOTIDE SEQUENCE [LARGE SCALE GENOMIC DNA]</scope>
    <source>
        <strain evidence="3 4">MEBiC13590</strain>
    </source>
</reference>
<dbReference type="InterPro" id="IPR005653">
    <property type="entry name" value="OstA-like_N"/>
</dbReference>
<dbReference type="InterPro" id="IPR052037">
    <property type="entry name" value="LPS_export_LptA"/>
</dbReference>
<dbReference type="RefSeq" id="WP_175277445.1">
    <property type="nucleotide sequence ID" value="NZ_CP054836.1"/>
</dbReference>
<dbReference type="GO" id="GO:0009279">
    <property type="term" value="C:cell outer membrane"/>
    <property type="evidence" value="ECO:0007669"/>
    <property type="project" value="TreeGrafter"/>
</dbReference>
<dbReference type="GO" id="GO:0030288">
    <property type="term" value="C:outer membrane-bounded periplasmic space"/>
    <property type="evidence" value="ECO:0007669"/>
    <property type="project" value="TreeGrafter"/>
</dbReference>
<evidence type="ECO:0000259" key="2">
    <source>
        <dbReference type="Pfam" id="PF03968"/>
    </source>
</evidence>
<proteinExistence type="predicted"/>